<dbReference type="InterPro" id="IPR017850">
    <property type="entry name" value="Alkaline_phosphatase_core_sf"/>
</dbReference>
<gene>
    <name evidence="1" type="ORF">GPM918_LOCUS9781</name>
    <name evidence="2" type="ORF">SRO942_LOCUS9782</name>
</gene>
<organism evidence="1 3">
    <name type="scientific">Didymodactylos carnosus</name>
    <dbReference type="NCBI Taxonomy" id="1234261"/>
    <lineage>
        <taxon>Eukaryota</taxon>
        <taxon>Metazoa</taxon>
        <taxon>Spiralia</taxon>
        <taxon>Gnathifera</taxon>
        <taxon>Rotifera</taxon>
        <taxon>Eurotatoria</taxon>
        <taxon>Bdelloidea</taxon>
        <taxon>Philodinida</taxon>
        <taxon>Philodinidae</taxon>
        <taxon>Didymodactylos</taxon>
    </lineage>
</organism>
<dbReference type="EMBL" id="CAJOBC010001855">
    <property type="protein sequence ID" value="CAF3702415.1"/>
    <property type="molecule type" value="Genomic_DNA"/>
</dbReference>
<dbReference type="GO" id="GO:0005615">
    <property type="term" value="C:extracellular space"/>
    <property type="evidence" value="ECO:0007669"/>
    <property type="project" value="TreeGrafter"/>
</dbReference>
<accession>A0A814B5K7</accession>
<comment type="caution">
    <text evidence="1">The sequence shown here is derived from an EMBL/GenBank/DDBJ whole genome shotgun (WGS) entry which is preliminary data.</text>
</comment>
<evidence type="ECO:0000313" key="2">
    <source>
        <dbReference type="EMBL" id="CAF3702415.1"/>
    </source>
</evidence>
<name>A0A814B5K7_9BILA</name>
<dbReference type="Pfam" id="PF02995">
    <property type="entry name" value="DUF229"/>
    <property type="match status" value="2"/>
</dbReference>
<dbReference type="Proteomes" id="UP000681722">
    <property type="component" value="Unassembled WGS sequence"/>
</dbReference>
<protein>
    <submittedName>
        <fullName evidence="1">Uncharacterized protein</fullName>
    </submittedName>
</protein>
<dbReference type="AlphaFoldDB" id="A0A814B5K7"/>
<evidence type="ECO:0000313" key="1">
    <source>
        <dbReference type="EMBL" id="CAF0923403.1"/>
    </source>
</evidence>
<dbReference type="SUPFAM" id="SSF53649">
    <property type="entry name" value="Alkaline phosphatase-like"/>
    <property type="match status" value="1"/>
</dbReference>
<dbReference type="PANTHER" id="PTHR10974">
    <property type="entry name" value="FI08016P-RELATED"/>
    <property type="match status" value="1"/>
</dbReference>
<dbReference type="OrthoDB" id="413313at2759"/>
<evidence type="ECO:0000313" key="3">
    <source>
        <dbReference type="Proteomes" id="UP000663829"/>
    </source>
</evidence>
<sequence>MPPLPEGFYLSRIYSAFSNSCLFDYDNRVKLFGKHSVFNYSNQQLAIDCSLNASLSIVLSPDYLTERKWIPPLLLRRSPNEVLVKQRQQLLDDKLNRVRNASKIHITISEDEVFTVIDAWNQIPQSVTRGYIDHIQDVCYQVHSKKYLSSKWSISIIVLVTCGNEEQLFIQTILKPDVEKRVKQGKQLPSVLVLEFDAVSRLMFHRKMPKTISFIENKLKNSIKYTTIEFEKYHSLGRNSNNNLRPLLCASGPLGYGRLNIENKTAHLPCTLDNFIFNVFKSNGYSTSLITNICYDYIGGYFGEADAYNVDYEYAAWSCHPEYDVYGNWNSYDGPYGVNRRCINGKYVHKYQMDIIKDFVYKHVVKQLPYFSFISFIEGHEFGLNVLGLVDNDFVELLEHLTSPSFHQQQPPIIFILADHGLHYGPMWSRTRAGRLESRLPILIIIIPNEYLMSSDKKQMLIQNQFRLVTPRDIYWTLFNIASPKKNNTVNDFRRQSLFDDLSVERNCSTEGIPKWLCACSEDGIKINPALLRKKKQ</sequence>
<keyword evidence="3" id="KW-1185">Reference proteome</keyword>
<dbReference type="PANTHER" id="PTHR10974:SF1">
    <property type="entry name" value="FI08016P-RELATED"/>
    <property type="match status" value="1"/>
</dbReference>
<dbReference type="InterPro" id="IPR004245">
    <property type="entry name" value="DUF229"/>
</dbReference>
<dbReference type="EMBL" id="CAJNOQ010001855">
    <property type="protein sequence ID" value="CAF0923403.1"/>
    <property type="molecule type" value="Genomic_DNA"/>
</dbReference>
<reference evidence="1" key="1">
    <citation type="submission" date="2021-02" db="EMBL/GenBank/DDBJ databases">
        <authorList>
            <person name="Nowell W R."/>
        </authorList>
    </citation>
    <scope>NUCLEOTIDE SEQUENCE</scope>
</reference>
<dbReference type="Proteomes" id="UP000663829">
    <property type="component" value="Unassembled WGS sequence"/>
</dbReference>
<proteinExistence type="predicted"/>